<dbReference type="GO" id="GO:0005886">
    <property type="term" value="C:plasma membrane"/>
    <property type="evidence" value="ECO:0007669"/>
    <property type="project" value="TreeGrafter"/>
</dbReference>
<feature type="transmembrane region" description="Helical" evidence="2">
    <location>
        <begin position="226"/>
        <end position="249"/>
    </location>
</feature>
<keyword evidence="2" id="KW-0472">Membrane</keyword>
<keyword evidence="4" id="KW-1185">Reference proteome</keyword>
<evidence type="ECO:0000256" key="1">
    <source>
        <dbReference type="SAM" id="MobiDB-lite"/>
    </source>
</evidence>
<reference evidence="3 4" key="1">
    <citation type="submission" date="2010-04" db="EMBL/GenBank/DDBJ databases">
        <authorList>
            <person name="Qin X."/>
            <person name="Bachman B."/>
            <person name="Battles P."/>
            <person name="Bell A."/>
            <person name="Bess C."/>
            <person name="Bickham C."/>
            <person name="Chaboub L."/>
            <person name="Chen D."/>
            <person name="Coyle M."/>
            <person name="Deiros D.R."/>
            <person name="Dinh H."/>
            <person name="Forbes L."/>
            <person name="Fowler G."/>
            <person name="Francisco L."/>
            <person name="Fu Q."/>
            <person name="Gubbala S."/>
            <person name="Hale W."/>
            <person name="Han Y."/>
            <person name="Hemphill L."/>
            <person name="Highlander S.K."/>
            <person name="Hirani K."/>
            <person name="Hogues M."/>
            <person name="Jackson L."/>
            <person name="Jakkamsetti A."/>
            <person name="Javaid M."/>
            <person name="Jiang H."/>
            <person name="Korchina V."/>
            <person name="Kovar C."/>
            <person name="Lara F."/>
            <person name="Lee S."/>
            <person name="Mata R."/>
            <person name="Mathew T."/>
            <person name="Moen C."/>
            <person name="Morales K."/>
            <person name="Munidasa M."/>
            <person name="Nazareth L."/>
            <person name="Ngo R."/>
            <person name="Nguyen L."/>
            <person name="Okwuonu G."/>
            <person name="Ongeri F."/>
            <person name="Patil S."/>
            <person name="Petrosino J."/>
            <person name="Pham C."/>
            <person name="Pham P."/>
            <person name="Pu L.-L."/>
            <person name="Puazo M."/>
            <person name="Raj R."/>
            <person name="Reid J."/>
            <person name="Rouhana J."/>
            <person name="Saada N."/>
            <person name="Shang Y."/>
            <person name="Simmons D."/>
            <person name="Thornton R."/>
            <person name="Warren J."/>
            <person name="Weissenberger G."/>
            <person name="Zhang J."/>
            <person name="Zhang L."/>
            <person name="Zhou C."/>
            <person name="Zhu D."/>
            <person name="Muzny D."/>
            <person name="Worley K."/>
            <person name="Gibbs R."/>
        </authorList>
    </citation>
    <scope>NUCLEOTIDE SEQUENCE [LARGE SCALE GENOMIC DNA]</scope>
    <source>
        <strain evidence="3 4">ATCC 49030</strain>
    </source>
</reference>
<sequence length="325" mass="34371">MSGGLVALLDDIAAIARMAAASVDDVAVGAAKTSAKAAGVVVDDAAVTPQYVSGVEPARELPIIRKIATGSIVNKLVFILPLALLLSAFAPFLLTPLLMIGGTYLCFEGAEKIWHKLTHRTGHDDNPAQEESNQEKQAEHPVREDAAEKQLVRSAIVTDFILSTEIMVISLNEVISEPLLMRTAILVAVALFITIAVYGVVGLIVKMDDIGLRLAQKPATQKLGTFLVNAMPKLLSTLTIVGVFAMLWVGGHILLVGADELGLHLPLHIAHAVGHIFIDIPAVGGVLNWLGETVVAMVVGFVWGLLVIAVVAAVKATARAFRPQS</sequence>
<dbReference type="RefSeq" id="WP_005885462.1">
    <property type="nucleotide sequence ID" value="NZ_ADNU01000056.1"/>
</dbReference>
<dbReference type="eggNOG" id="COG2354">
    <property type="taxonomic scope" value="Bacteria"/>
</dbReference>
<feature type="region of interest" description="Disordered" evidence="1">
    <location>
        <begin position="120"/>
        <end position="145"/>
    </location>
</feature>
<dbReference type="PIRSF" id="PIRSF016660">
    <property type="entry name" value="YedI"/>
    <property type="match status" value="1"/>
</dbReference>
<keyword evidence="2" id="KW-0812">Transmembrane</keyword>
<accession>D4YPV2</accession>
<dbReference type="Proteomes" id="UP000005714">
    <property type="component" value="Unassembled WGS sequence"/>
</dbReference>
<gene>
    <name evidence="3" type="ORF">HMPREF0183_1962</name>
</gene>
<feature type="transmembrane region" description="Helical" evidence="2">
    <location>
        <begin position="294"/>
        <end position="314"/>
    </location>
</feature>
<dbReference type="STRING" id="585530.HMPREF0183_1962"/>
<proteinExistence type="predicted"/>
<feature type="transmembrane region" description="Helical" evidence="2">
    <location>
        <begin position="183"/>
        <end position="205"/>
    </location>
</feature>
<evidence type="ECO:0000313" key="3">
    <source>
        <dbReference type="EMBL" id="EFG46778.1"/>
    </source>
</evidence>
<feature type="compositionally biased region" description="Basic and acidic residues" evidence="1">
    <location>
        <begin position="133"/>
        <end position="145"/>
    </location>
</feature>
<feature type="transmembrane region" description="Helical" evidence="2">
    <location>
        <begin position="78"/>
        <end position="107"/>
    </location>
</feature>
<dbReference type="InterPro" id="IPR008526">
    <property type="entry name" value="YedI"/>
</dbReference>
<dbReference type="PANTHER" id="PTHR30503">
    <property type="entry name" value="INNER MEMBRANE PROTEIN YEDI"/>
    <property type="match status" value="1"/>
</dbReference>
<comment type="caution">
    <text evidence="3">The sequence shown here is derived from an EMBL/GenBank/DDBJ whole genome shotgun (WGS) entry which is preliminary data.</text>
</comment>
<name>D4YPV2_9MICO</name>
<organism evidence="3 4">
    <name type="scientific">Brevibacterium mcbrellneri ATCC 49030</name>
    <dbReference type="NCBI Taxonomy" id="585530"/>
    <lineage>
        <taxon>Bacteria</taxon>
        <taxon>Bacillati</taxon>
        <taxon>Actinomycetota</taxon>
        <taxon>Actinomycetes</taxon>
        <taxon>Micrococcales</taxon>
        <taxon>Brevibacteriaceae</taxon>
        <taxon>Brevibacterium</taxon>
    </lineage>
</organism>
<dbReference type="PANTHER" id="PTHR30503:SF3">
    <property type="entry name" value="INNER MEMBRANE PROTEIN YEDI"/>
    <property type="match status" value="1"/>
</dbReference>
<dbReference type="Pfam" id="PF05661">
    <property type="entry name" value="DUF808"/>
    <property type="match status" value="1"/>
</dbReference>
<evidence type="ECO:0000313" key="4">
    <source>
        <dbReference type="Proteomes" id="UP000005714"/>
    </source>
</evidence>
<dbReference type="OrthoDB" id="9814178at2"/>
<protein>
    <submittedName>
        <fullName evidence="3">Uncharacterized protein</fullName>
    </submittedName>
</protein>
<dbReference type="EMBL" id="ADNU01000056">
    <property type="protein sequence ID" value="EFG46778.1"/>
    <property type="molecule type" value="Genomic_DNA"/>
</dbReference>
<dbReference type="AlphaFoldDB" id="D4YPV2"/>
<keyword evidence="2" id="KW-1133">Transmembrane helix</keyword>
<evidence type="ECO:0000256" key="2">
    <source>
        <dbReference type="SAM" id="Phobius"/>
    </source>
</evidence>